<proteinExistence type="predicted"/>
<dbReference type="RefSeq" id="WP_049422921.1">
    <property type="nucleotide sequence ID" value="NZ_CP067993.1"/>
</dbReference>
<evidence type="ECO:0000313" key="2">
    <source>
        <dbReference type="Proteomes" id="UP000596095"/>
    </source>
</evidence>
<dbReference type="Proteomes" id="UP000596095">
    <property type="component" value="Chromosome"/>
</dbReference>
<name>A0ABD7C3S5_STEMA</name>
<dbReference type="EMBL" id="CP067993">
    <property type="protein sequence ID" value="QQQ42210.1"/>
    <property type="molecule type" value="Genomic_DNA"/>
</dbReference>
<protein>
    <submittedName>
        <fullName evidence="1">Uncharacterized protein</fullName>
    </submittedName>
</protein>
<organism evidence="1 2">
    <name type="scientific">Stenotrophomonas maltophilia</name>
    <name type="common">Pseudomonas maltophilia</name>
    <name type="synonym">Xanthomonas maltophilia</name>
    <dbReference type="NCBI Taxonomy" id="40324"/>
    <lineage>
        <taxon>Bacteria</taxon>
        <taxon>Pseudomonadati</taxon>
        <taxon>Pseudomonadota</taxon>
        <taxon>Gammaproteobacteria</taxon>
        <taxon>Lysobacterales</taxon>
        <taxon>Lysobacteraceae</taxon>
        <taxon>Stenotrophomonas</taxon>
        <taxon>Stenotrophomonas maltophilia group</taxon>
    </lineage>
</organism>
<sequence length="1067" mass="120961">MNSIIEDTSMDVFHSSLDADEQRAVADLVERHRGNAAMTQRLALDASRLLTSSQDRLQKQAGAGFCKRLLGAISGSTRNNALANQHDTLKIQKIAWYYLQQLQQQNLINAQAIAVIRNNLGTMNEFIIETRCFLDEAIDRIGNRLRPLENNVRLNKWSLNIEANKRRYRSLPRSLLVVQLAYDFMLKHQDIELTLEDINHLVVTLENLGVNCDDEARLLDFIIDLIDQMDVTGIDLYRRNIQIVTEDIEIESAFIQSNVSGIGFNALYYLSDQHSRIMALISDDELCNSDAAREKIISRIFGDEFDGLATTYTLRDLVAEIVGGGLLAIAIYRDINGLDVQADVFPPPEEQQEQISLVSRLPDIKQHSFLDAAEDADQRRTYIELLSLCLPDASECGPLGRDFINHLAAKADTPTAVSRFLSRDTRGHMQAEQLEELRVLLTDDNRVYCWLLDAFFLLSIEGRKIESPQVMRILGVLKPAQFKEQLAAIQSVLADEDHERVLQAGARLSRLTAGWSNVLRYREFSLVDTFTDARRELHAASLAAINLSGDLSKAGMKAIDYSYFLGASPFDEGIFSKFTNAVGSTAFSVGRKSCANTLNQMRGKVVDLLATHAGALSSANALVSRFGLPRFDFENDSGYADFDLDNSAENEQWSDQFEHYQRRLEKTLDSFSSACDDADCQLGLFAEGDFSTPVLERRLRERELALQKQREKNLASRSATVEKDGQVLLVSIDWEDITSPPCDPEQIRDMKTNGDRWLVATQEGRYYLSDDRVQWEEVHPFGVETTSTKNILVVSGTWILTGYSEGFAYSSDGRHWNRTSYPINEGDYSCSPTDDIVQFEGIWIWRFLCDCSYKYTKKGLVFDSEETGSYRETVLFATQSLDSPWSRWEGTPNLPEGMEVDALRALPGHHSLLIFCTYNWIYGNDKKKTELEPAVKYFVPGKGWRNCTWEGRMNHGSGVLVTRMADHLLCFGSNELFRATKAYEWSRDKDSISVRDAFHLENMSVFWHTSHSKLLLSQDGRTFADLTLEDGCWNYLCANDQGLLSVYSPNSHETWLRTGRWRVQPQH</sequence>
<evidence type="ECO:0000313" key="1">
    <source>
        <dbReference type="EMBL" id="QQQ42210.1"/>
    </source>
</evidence>
<accession>A0ABD7C3S5</accession>
<dbReference type="AlphaFoldDB" id="A0ABD7C3S5"/>
<reference evidence="1 2" key="1">
    <citation type="submission" date="2021-01" db="EMBL/GenBank/DDBJ databases">
        <title>Genome Characterization of a novel Stenotrophomonas isolate with high keratinase activity.</title>
        <authorList>
            <person name="Cao Z.-J."/>
        </authorList>
    </citation>
    <scope>NUCLEOTIDE SEQUENCE [LARGE SCALE GENOMIC DNA]</scope>
    <source>
        <strain evidence="1 2">DHHJ</strain>
    </source>
</reference>
<gene>
    <name evidence="1" type="ORF">JJL50_20085</name>
</gene>